<evidence type="ECO:0000313" key="3">
    <source>
        <dbReference type="Proteomes" id="UP000036503"/>
    </source>
</evidence>
<dbReference type="STRING" id="39029.BSR42_06035"/>
<dbReference type="InterPro" id="IPR038078">
    <property type="entry name" value="PhoU-like_sf"/>
</dbReference>
<proteinExistence type="inferred from homology"/>
<keyword evidence="3" id="KW-1185">Reference proteome</keyword>
<dbReference type="Proteomes" id="UP000036503">
    <property type="component" value="Unassembled WGS sequence"/>
</dbReference>
<dbReference type="Gene3D" id="1.20.58.220">
    <property type="entry name" value="Phosphate transport system protein phou homolog 2, domain 2"/>
    <property type="match status" value="1"/>
</dbReference>
<accession>A0A0J6WT89</accession>
<dbReference type="RefSeq" id="WP_048514012.1">
    <property type="nucleotide sequence ID" value="NZ_FUXD01000022.1"/>
</dbReference>
<dbReference type="PANTHER" id="PTHR37298">
    <property type="entry name" value="UPF0111 PROTEIN YKAA"/>
    <property type="match status" value="1"/>
</dbReference>
<evidence type="ECO:0000256" key="1">
    <source>
        <dbReference type="ARBA" id="ARBA00008591"/>
    </source>
</evidence>
<dbReference type="Pfam" id="PF01865">
    <property type="entry name" value="PhoU_div"/>
    <property type="match status" value="1"/>
</dbReference>
<name>A0A0J6WT89_9FIRM</name>
<reference evidence="2 3" key="1">
    <citation type="submission" date="2015-06" db="EMBL/GenBank/DDBJ databases">
        <title>Draft genome sequence of beer spoilage bacterium Megasphaera cerevisiae type strain 20462.</title>
        <authorList>
            <person name="Kutumbaka K."/>
            <person name="Pasmowitz J."/>
            <person name="Mategko J."/>
            <person name="Reyes D."/>
            <person name="Friedrich A."/>
            <person name="Han S."/>
            <person name="Martens-Habbena W."/>
            <person name="Neal-McKinney J."/>
            <person name="Janagama H.K."/>
            <person name="Nadala C."/>
            <person name="Samadpour M."/>
        </authorList>
    </citation>
    <scope>NUCLEOTIDE SEQUENCE [LARGE SCALE GENOMIC DNA]</scope>
    <source>
        <strain evidence="2 3">DSM 20462</strain>
    </source>
</reference>
<comment type="caution">
    <text evidence="2">The sequence shown here is derived from an EMBL/GenBank/DDBJ whole genome shotgun (WGS) entry which is preliminary data.</text>
</comment>
<gene>
    <name evidence="2" type="ORF">AB840_06425</name>
</gene>
<dbReference type="InterPro" id="IPR018445">
    <property type="entry name" value="Put_Phosphate_transp_reg"/>
</dbReference>
<dbReference type="PATRIC" id="fig|1122219.3.peg.760"/>
<dbReference type="FunCoup" id="A0A0J6WT89">
    <property type="interactions" value="100"/>
</dbReference>
<sequence>MLSISNKHEEFFNYLISNAENFHRGAEIANEVMRDVSTISIHIKEVVALEHTANKTNQNVIIKLCRVFITPIDREDFYRLTCILENCIDSLHGALMRTSVYHVEKAPAVAIQITEQLKAMGEELKQIFVLLKDISSNEAELMERANRLSKLETEVDHMYRRELSRIFSGNVPILDVIRWKDILSTLEETADHVERLGNVIKEVTMKYA</sequence>
<dbReference type="EMBL" id="LEKT01000016">
    <property type="protein sequence ID" value="KMO86740.1"/>
    <property type="molecule type" value="Genomic_DNA"/>
</dbReference>
<dbReference type="InterPro" id="IPR052912">
    <property type="entry name" value="UPF0111_domain"/>
</dbReference>
<dbReference type="PANTHER" id="PTHR37298:SF1">
    <property type="entry name" value="UPF0111 PROTEIN YKAA"/>
    <property type="match status" value="1"/>
</dbReference>
<dbReference type="InParanoid" id="A0A0J6WT89"/>
<evidence type="ECO:0000313" key="2">
    <source>
        <dbReference type="EMBL" id="KMO86740.1"/>
    </source>
</evidence>
<organism evidence="2 3">
    <name type="scientific">Megasphaera cerevisiae DSM 20462</name>
    <dbReference type="NCBI Taxonomy" id="1122219"/>
    <lineage>
        <taxon>Bacteria</taxon>
        <taxon>Bacillati</taxon>
        <taxon>Bacillota</taxon>
        <taxon>Negativicutes</taxon>
        <taxon>Veillonellales</taxon>
        <taxon>Veillonellaceae</taxon>
        <taxon>Megasphaera</taxon>
    </lineage>
</organism>
<protein>
    <submittedName>
        <fullName evidence="2">Phosphate transport regulator</fullName>
    </submittedName>
</protein>
<dbReference type="AlphaFoldDB" id="A0A0J6WT89"/>
<dbReference type="OrthoDB" id="9797568at2"/>
<comment type="similarity">
    <text evidence="1">Belongs to the UPF0111 family.</text>
</comment>